<dbReference type="Proteomes" id="UP000070501">
    <property type="component" value="Unassembled WGS sequence"/>
</dbReference>
<organism evidence="1 2">
    <name type="scientific">Microdochium bolleyi</name>
    <dbReference type="NCBI Taxonomy" id="196109"/>
    <lineage>
        <taxon>Eukaryota</taxon>
        <taxon>Fungi</taxon>
        <taxon>Dikarya</taxon>
        <taxon>Ascomycota</taxon>
        <taxon>Pezizomycotina</taxon>
        <taxon>Sordariomycetes</taxon>
        <taxon>Xylariomycetidae</taxon>
        <taxon>Xylariales</taxon>
        <taxon>Microdochiaceae</taxon>
        <taxon>Microdochium</taxon>
    </lineage>
</organism>
<evidence type="ECO:0008006" key="3">
    <source>
        <dbReference type="Google" id="ProtNLM"/>
    </source>
</evidence>
<dbReference type="Gene3D" id="2.40.50.140">
    <property type="entry name" value="Nucleic acid-binding proteins"/>
    <property type="match status" value="1"/>
</dbReference>
<accession>A0A136ISH4</accession>
<proteinExistence type="predicted"/>
<dbReference type="InParanoid" id="A0A136ISH4"/>
<dbReference type="AlphaFoldDB" id="A0A136ISH4"/>
<dbReference type="InterPro" id="IPR012340">
    <property type="entry name" value="NA-bd_OB-fold"/>
</dbReference>
<evidence type="ECO:0000313" key="1">
    <source>
        <dbReference type="EMBL" id="KXJ87746.1"/>
    </source>
</evidence>
<sequence>MGASFFPSVQSFYGREVISKPVDNTSPMDKEDVGDGFTSSEINEVLDPSTIDCKLPRAYEPCPIILLQPGARHYEIGGRIVNYSTHARKRQNPEESDGFWHLIVSDGSGIIGHDYQPHLGQRVTIWASFIGVSIGGELNQAPCSTSVYPGRAGTTHIVFHRDADSCELYRSPLGSSSDSNGDLAGLMTLQEFLNTGFEYDQCKILVCVRSIGRRKAVRSRINELSINLVEVGIFDHTASTMLTLWGDKSTSAASWLPNETLLLISMPKYKSAKHDARDKTAHIAISYNTTVEVDPDFARATWFRSAIRRKQKREAFFVYFPAEEWRNTLPPYGPERVLYTIAEMEERIMSDEAQSFTGMLNVMLLQANFLEHWRLGTICCTECCGVPLSANKPVAFCNNCGTQQTLFMNPRVLKTFVDESGCLAGSKLVWSEDAWQQFLLPDTGNSETEEGTPPADSWHRILELKTNELRQYEEELLYSRMTLTFGWSAGIHRLCVLAVEW</sequence>
<dbReference type="GO" id="GO:0008310">
    <property type="term" value="F:single-stranded DNA 3'-5' DNA exonuclease activity"/>
    <property type="evidence" value="ECO:0007669"/>
    <property type="project" value="TreeGrafter"/>
</dbReference>
<dbReference type="GO" id="GO:0003697">
    <property type="term" value="F:single-stranded DNA binding"/>
    <property type="evidence" value="ECO:0007669"/>
    <property type="project" value="TreeGrafter"/>
</dbReference>
<dbReference type="EMBL" id="KQ964261">
    <property type="protein sequence ID" value="KXJ87746.1"/>
    <property type="molecule type" value="Genomic_DNA"/>
</dbReference>
<name>A0A136ISH4_9PEZI</name>
<evidence type="ECO:0000313" key="2">
    <source>
        <dbReference type="Proteomes" id="UP000070501"/>
    </source>
</evidence>
<keyword evidence="2" id="KW-1185">Reference proteome</keyword>
<protein>
    <recommendedName>
        <fullName evidence="3">Nucleic acid-binding protein</fullName>
    </recommendedName>
</protein>
<dbReference type="InterPro" id="IPR052469">
    <property type="entry name" value="MEIOB"/>
</dbReference>
<dbReference type="OrthoDB" id="3248508at2759"/>
<dbReference type="SUPFAM" id="SSF50249">
    <property type="entry name" value="Nucleic acid-binding proteins"/>
    <property type="match status" value="1"/>
</dbReference>
<gene>
    <name evidence="1" type="ORF">Micbo1qcDRAFT_207938</name>
</gene>
<reference evidence="2" key="1">
    <citation type="submission" date="2016-02" db="EMBL/GenBank/DDBJ databases">
        <title>Draft genome sequence of Microdochium bolleyi, a fungal endophyte of beachgrass.</title>
        <authorList>
            <consortium name="DOE Joint Genome Institute"/>
            <person name="David A.S."/>
            <person name="May G."/>
            <person name="Haridas S."/>
            <person name="Lim J."/>
            <person name="Wang M."/>
            <person name="Labutti K."/>
            <person name="Lipzen A."/>
            <person name="Barry K."/>
            <person name="Grigoriev I.V."/>
        </authorList>
    </citation>
    <scope>NUCLEOTIDE SEQUENCE [LARGE SCALE GENOMIC DNA]</scope>
    <source>
        <strain evidence="2">J235TASD1</strain>
    </source>
</reference>
<dbReference type="PANTHER" id="PTHR21166">
    <property type="entry name" value="CELL DIVISION CONTROL PROTEIN 24 OB DOMAIN-CONTAINING PROTEIN-RELATED"/>
    <property type="match status" value="1"/>
</dbReference>
<dbReference type="PANTHER" id="PTHR21166:SF2">
    <property type="entry name" value="CELL DIVISION CONTROL PROTEIN 24 OB DOMAIN-CONTAINING PROTEIN-RELATED"/>
    <property type="match status" value="1"/>
</dbReference>
<dbReference type="GO" id="GO:0000712">
    <property type="term" value="P:resolution of meiotic recombination intermediates"/>
    <property type="evidence" value="ECO:0007669"/>
    <property type="project" value="TreeGrafter"/>
</dbReference>